<dbReference type="RefSeq" id="WP_100380161.1">
    <property type="nucleotide sequence ID" value="NZ_CBCSBW010000006.1"/>
</dbReference>
<reference evidence="2 3" key="1">
    <citation type="submission" date="2017-11" db="EMBL/GenBank/DDBJ databases">
        <title>Genomic Encyclopedia of Type Strains, Phase III (KMG-III): the genomes of soil and plant-associated and newly described type strains.</title>
        <authorList>
            <person name="Whitman W."/>
        </authorList>
    </citation>
    <scope>NUCLEOTIDE SEQUENCE [LARGE SCALE GENOMIC DNA]</scope>
    <source>
        <strain evidence="2 3">UB-Domo-W1</strain>
    </source>
</reference>
<dbReference type="AlphaFoldDB" id="A0A2M8VJ55"/>
<dbReference type="GO" id="GO:0032259">
    <property type="term" value="P:methylation"/>
    <property type="evidence" value="ECO:0007669"/>
    <property type="project" value="UniProtKB-KW"/>
</dbReference>
<protein>
    <submittedName>
        <fullName evidence="2">Methyltransferase family protein</fullName>
    </submittedName>
</protein>
<proteinExistence type="predicted"/>
<dbReference type="InterPro" id="IPR013216">
    <property type="entry name" value="Methyltransf_11"/>
</dbReference>
<evidence type="ECO:0000259" key="1">
    <source>
        <dbReference type="Pfam" id="PF08241"/>
    </source>
</evidence>
<gene>
    <name evidence="2" type="ORF">B0G85_1865</name>
</gene>
<dbReference type="GO" id="GO:0008757">
    <property type="term" value="F:S-adenosylmethionine-dependent methyltransferase activity"/>
    <property type="evidence" value="ECO:0007669"/>
    <property type="project" value="InterPro"/>
</dbReference>
<keyword evidence="2" id="KW-0808">Transferase</keyword>
<sequence>MNTPESIRAANATIAHYNEHARDYREGTQNHDVSQNIAALLRYLERSPPFTLLDFGCGPGRDLKTLSELGHQAIGLEGAEQAVALARADTGCEVWQQNFLKLDLPTKYFDGVYANASLFHIPAQELSRVLKEINLALKPRGVMFASNPHGHNEESTGSGRYGAYYDIETWRHYVMAAGFVELEHFYRPPNLPRHQQPWLATVWRKDGP</sequence>
<dbReference type="SUPFAM" id="SSF53335">
    <property type="entry name" value="S-adenosyl-L-methionine-dependent methyltransferases"/>
    <property type="match status" value="1"/>
</dbReference>
<dbReference type="CDD" id="cd02440">
    <property type="entry name" value="AdoMet_MTases"/>
    <property type="match status" value="1"/>
</dbReference>
<keyword evidence="2" id="KW-0489">Methyltransferase</keyword>
<comment type="caution">
    <text evidence="2">The sequence shown here is derived from an EMBL/GenBank/DDBJ whole genome shotgun (WGS) entry which is preliminary data.</text>
</comment>
<dbReference type="Proteomes" id="UP000229366">
    <property type="component" value="Unassembled WGS sequence"/>
</dbReference>
<keyword evidence="3" id="KW-1185">Reference proteome</keyword>
<evidence type="ECO:0000313" key="3">
    <source>
        <dbReference type="Proteomes" id="UP000229366"/>
    </source>
</evidence>
<dbReference type="InterPro" id="IPR029063">
    <property type="entry name" value="SAM-dependent_MTases_sf"/>
</dbReference>
<dbReference type="OrthoDB" id="9804312at2"/>
<evidence type="ECO:0000313" key="2">
    <source>
        <dbReference type="EMBL" id="PJI76946.1"/>
    </source>
</evidence>
<dbReference type="PANTHER" id="PTHR43861">
    <property type="entry name" value="TRANS-ACONITATE 2-METHYLTRANSFERASE-RELATED"/>
    <property type="match status" value="1"/>
</dbReference>
<organism evidence="2 3">
    <name type="scientific">Polynucleobacter brandtiae</name>
    <dbReference type="NCBI Taxonomy" id="1938816"/>
    <lineage>
        <taxon>Bacteria</taxon>
        <taxon>Pseudomonadati</taxon>
        <taxon>Pseudomonadota</taxon>
        <taxon>Betaproteobacteria</taxon>
        <taxon>Burkholderiales</taxon>
        <taxon>Burkholderiaceae</taxon>
        <taxon>Polynucleobacter</taxon>
    </lineage>
</organism>
<accession>A0A2M8VJ55</accession>
<dbReference type="Gene3D" id="3.40.50.150">
    <property type="entry name" value="Vaccinia Virus protein VP39"/>
    <property type="match status" value="1"/>
</dbReference>
<dbReference type="EMBL" id="PGTX01000005">
    <property type="protein sequence ID" value="PJI76946.1"/>
    <property type="molecule type" value="Genomic_DNA"/>
</dbReference>
<feature type="domain" description="Methyltransferase type 11" evidence="1">
    <location>
        <begin position="53"/>
        <end position="144"/>
    </location>
</feature>
<dbReference type="Pfam" id="PF08241">
    <property type="entry name" value="Methyltransf_11"/>
    <property type="match status" value="1"/>
</dbReference>
<name>A0A2M8VJ55_9BURK</name>
<dbReference type="PANTHER" id="PTHR43861:SF1">
    <property type="entry name" value="TRANS-ACONITATE 2-METHYLTRANSFERASE"/>
    <property type="match status" value="1"/>
</dbReference>